<organism evidence="1 2">
    <name type="scientific">Dokdonia sinensis</name>
    <dbReference type="NCBI Taxonomy" id="2479847"/>
    <lineage>
        <taxon>Bacteria</taxon>
        <taxon>Pseudomonadati</taxon>
        <taxon>Bacteroidota</taxon>
        <taxon>Flavobacteriia</taxon>
        <taxon>Flavobacteriales</taxon>
        <taxon>Flavobacteriaceae</taxon>
        <taxon>Dokdonia</taxon>
    </lineage>
</organism>
<comment type="caution">
    <text evidence="1">The sequence shown here is derived from an EMBL/GenBank/DDBJ whole genome shotgun (WGS) entry which is preliminary data.</text>
</comment>
<reference evidence="1 2" key="1">
    <citation type="submission" date="2018-10" db="EMBL/GenBank/DDBJ databases">
        <title>Dokdonia luteus sp. nov., isolated from sea water.</title>
        <authorList>
            <person name="Zhou L.Y."/>
            <person name="Du Z.J."/>
        </authorList>
    </citation>
    <scope>NUCLEOTIDE SEQUENCE [LARGE SCALE GENOMIC DNA]</scope>
    <source>
        <strain evidence="1 2">SH27</strain>
    </source>
</reference>
<name>A0A3M0FXI5_9FLAO</name>
<dbReference type="RefSeq" id="WP_121917862.1">
    <property type="nucleotide sequence ID" value="NZ_REFV01000011.1"/>
</dbReference>
<protein>
    <submittedName>
        <fullName evidence="1">Uncharacterized protein</fullName>
    </submittedName>
</protein>
<evidence type="ECO:0000313" key="2">
    <source>
        <dbReference type="Proteomes" id="UP000281985"/>
    </source>
</evidence>
<dbReference type="OrthoDB" id="1445783at2"/>
<sequence length="79" mass="8979">MKQLKLIWDFRGPVAAQTAAHHVIHLKEYASAKALKNTLSGTETQNDMHTLAYLVVDEVDMPPVRDDLKPHRGQLYIQN</sequence>
<proteinExistence type="predicted"/>
<dbReference type="EMBL" id="REFV01000011">
    <property type="protein sequence ID" value="RMB57384.1"/>
    <property type="molecule type" value="Genomic_DNA"/>
</dbReference>
<accession>A0A3M0FXI5</accession>
<evidence type="ECO:0000313" key="1">
    <source>
        <dbReference type="EMBL" id="RMB57384.1"/>
    </source>
</evidence>
<gene>
    <name evidence="1" type="ORF">EAX61_11600</name>
</gene>
<keyword evidence="2" id="KW-1185">Reference proteome</keyword>
<dbReference type="AlphaFoldDB" id="A0A3M0FXI5"/>
<dbReference type="Proteomes" id="UP000281985">
    <property type="component" value="Unassembled WGS sequence"/>
</dbReference>